<feature type="non-terminal residue" evidence="1">
    <location>
        <position position="1"/>
    </location>
</feature>
<evidence type="ECO:0000313" key="1">
    <source>
        <dbReference type="EMBL" id="CAG8724812.1"/>
    </source>
</evidence>
<organism evidence="1 2">
    <name type="scientific">Acaulospora colombiana</name>
    <dbReference type="NCBI Taxonomy" id="27376"/>
    <lineage>
        <taxon>Eukaryota</taxon>
        <taxon>Fungi</taxon>
        <taxon>Fungi incertae sedis</taxon>
        <taxon>Mucoromycota</taxon>
        <taxon>Glomeromycotina</taxon>
        <taxon>Glomeromycetes</taxon>
        <taxon>Diversisporales</taxon>
        <taxon>Acaulosporaceae</taxon>
        <taxon>Acaulospora</taxon>
    </lineage>
</organism>
<name>A0ACA9PW67_9GLOM</name>
<dbReference type="EMBL" id="CAJVPT010040218">
    <property type="protein sequence ID" value="CAG8724812.1"/>
    <property type="molecule type" value="Genomic_DNA"/>
</dbReference>
<dbReference type="Proteomes" id="UP000789525">
    <property type="component" value="Unassembled WGS sequence"/>
</dbReference>
<reference evidence="1" key="1">
    <citation type="submission" date="2021-06" db="EMBL/GenBank/DDBJ databases">
        <authorList>
            <person name="Kallberg Y."/>
            <person name="Tangrot J."/>
            <person name="Rosling A."/>
        </authorList>
    </citation>
    <scope>NUCLEOTIDE SEQUENCE</scope>
    <source>
        <strain evidence="1">CL356</strain>
    </source>
</reference>
<gene>
    <name evidence="1" type="ORF">ACOLOM_LOCUS11306</name>
</gene>
<proteinExistence type="predicted"/>
<protein>
    <submittedName>
        <fullName evidence="1">16443_t:CDS:1</fullName>
    </submittedName>
</protein>
<accession>A0ACA9PW67</accession>
<keyword evidence="2" id="KW-1185">Reference proteome</keyword>
<comment type="caution">
    <text evidence="1">The sequence shown here is derived from an EMBL/GenBank/DDBJ whole genome shotgun (WGS) entry which is preliminary data.</text>
</comment>
<evidence type="ECO:0000313" key="2">
    <source>
        <dbReference type="Proteomes" id="UP000789525"/>
    </source>
</evidence>
<sequence length="92" mass="10324">EAEVTRILDESDAIPGRRRTSEGTKELEKPFELEVMDDPNIPAVEFVVSSPSRSGRKAKTDSKLKATPRTHDKAKTTLLRMNTRSQARNVET</sequence>